<sequence length="136" mass="15108">MVYTVSLSVPQRSVAAWMSSELTGRDLLGSKEAMSSLLLLAVSTRESHGLEMLLVAETPVLPDLPGQEMDRGKGFQALHQGPCKSQGGFAIRCTTDVNPLYHRRPRKKKKKKKRKEEEKKKSKEGEEGIDKSVLVT</sequence>
<feature type="compositionally biased region" description="Basic and acidic residues" evidence="1">
    <location>
        <begin position="115"/>
        <end position="130"/>
    </location>
</feature>
<evidence type="ECO:0000256" key="1">
    <source>
        <dbReference type="SAM" id="MobiDB-lite"/>
    </source>
</evidence>
<evidence type="ECO:0000313" key="2">
    <source>
        <dbReference type="EMBL" id="GFO15245.1"/>
    </source>
</evidence>
<feature type="compositionally biased region" description="Basic residues" evidence="1">
    <location>
        <begin position="101"/>
        <end position="114"/>
    </location>
</feature>
<gene>
    <name evidence="2" type="ORF">PoB_004175000</name>
</gene>
<reference evidence="2 3" key="1">
    <citation type="journal article" date="2021" name="Elife">
        <title>Chloroplast acquisition without the gene transfer in kleptoplastic sea slugs, Plakobranchus ocellatus.</title>
        <authorList>
            <person name="Maeda T."/>
            <person name="Takahashi S."/>
            <person name="Yoshida T."/>
            <person name="Shimamura S."/>
            <person name="Takaki Y."/>
            <person name="Nagai Y."/>
            <person name="Toyoda A."/>
            <person name="Suzuki Y."/>
            <person name="Arimoto A."/>
            <person name="Ishii H."/>
            <person name="Satoh N."/>
            <person name="Nishiyama T."/>
            <person name="Hasebe M."/>
            <person name="Maruyama T."/>
            <person name="Minagawa J."/>
            <person name="Obokata J."/>
            <person name="Shigenobu S."/>
        </authorList>
    </citation>
    <scope>NUCLEOTIDE SEQUENCE [LARGE SCALE GENOMIC DNA]</scope>
</reference>
<dbReference type="EMBL" id="BLXT01004605">
    <property type="protein sequence ID" value="GFO15245.1"/>
    <property type="molecule type" value="Genomic_DNA"/>
</dbReference>
<dbReference type="AlphaFoldDB" id="A0AAV4B6S5"/>
<accession>A0AAV4B6S5</accession>
<comment type="caution">
    <text evidence="2">The sequence shown here is derived from an EMBL/GenBank/DDBJ whole genome shotgun (WGS) entry which is preliminary data.</text>
</comment>
<evidence type="ECO:0000313" key="3">
    <source>
        <dbReference type="Proteomes" id="UP000735302"/>
    </source>
</evidence>
<proteinExistence type="predicted"/>
<dbReference type="Proteomes" id="UP000735302">
    <property type="component" value="Unassembled WGS sequence"/>
</dbReference>
<name>A0AAV4B6S5_9GAST</name>
<keyword evidence="3" id="KW-1185">Reference proteome</keyword>
<protein>
    <submittedName>
        <fullName evidence="2">Uncharacterized protein</fullName>
    </submittedName>
</protein>
<organism evidence="2 3">
    <name type="scientific">Plakobranchus ocellatus</name>
    <dbReference type="NCBI Taxonomy" id="259542"/>
    <lineage>
        <taxon>Eukaryota</taxon>
        <taxon>Metazoa</taxon>
        <taxon>Spiralia</taxon>
        <taxon>Lophotrochozoa</taxon>
        <taxon>Mollusca</taxon>
        <taxon>Gastropoda</taxon>
        <taxon>Heterobranchia</taxon>
        <taxon>Euthyneura</taxon>
        <taxon>Panpulmonata</taxon>
        <taxon>Sacoglossa</taxon>
        <taxon>Placobranchoidea</taxon>
        <taxon>Plakobranchidae</taxon>
        <taxon>Plakobranchus</taxon>
    </lineage>
</organism>
<feature type="region of interest" description="Disordered" evidence="1">
    <location>
        <begin position="96"/>
        <end position="136"/>
    </location>
</feature>